<name>A0ABN0D3R5_9FIRM</name>
<proteinExistence type="predicted"/>
<evidence type="ECO:0000313" key="2">
    <source>
        <dbReference type="EMBL" id="EGL42066.1"/>
    </source>
</evidence>
<evidence type="ECO:0000259" key="1">
    <source>
        <dbReference type="Pfam" id="PF21688"/>
    </source>
</evidence>
<dbReference type="InterPro" id="IPR036188">
    <property type="entry name" value="FAD/NAD-bd_sf"/>
</dbReference>
<feature type="domain" description="FAD-dependent protein C-terminal" evidence="1">
    <location>
        <begin position="282"/>
        <end position="475"/>
    </location>
</feature>
<dbReference type="PIRSF" id="PIRSF038984">
    <property type="entry name" value="FAD_binding_protein"/>
    <property type="match status" value="1"/>
</dbReference>
<accession>A0ABN0D3R5</accession>
<dbReference type="PANTHER" id="PTHR42842">
    <property type="entry name" value="FAD/NAD(P)-BINDING OXIDOREDUCTASE"/>
    <property type="match status" value="1"/>
</dbReference>
<sequence>MLRVSNIRTAVPMRKTVAALAAKKIRCRVQDIEEVRIVRRSVDARRKPKVYIVFTADIIVRQEARIWRGCRDNKDIKMVTEAPAIAAARGNLPLRQRPIVVGTGPAGLAAAFMLAQYGFAPLVLERGQDVETRTACVEKFRHEGILCDHTNVQFGEGGAGTFSDGKLTTRVNHPLIRNILHILVKAGAPEEILYTYNPHVGTDRLRQVVKNLRHMIMEAGGDVRFASCVTDIICNDRGQVQSVVVNHKEHYDTSVLLLGIGHSARDTYEMLHRHGMAMVFKPFAVGVRIEHEQHVIDRGQYGNTASALGLEPASYALAYHRPDGRSCYSFCMCPGGEVVAAASEAGGVVTNGMSVYARNSGAANSALVVNVTERDIRGTDPLRGIAFQRRYEQLAYAAGGHNYKAPAQTVGDFLRIAAVSPGIHTYMPGVTWTDLSAILPAFVTQTLQEALPYFERKIKGFAAPQVVLTGVETRTSAPVRLLRDENRMSVGTAGLYPIGEGAGYAGGIMSAFLDGMETALTIIRKFKPLEVQVDG</sequence>
<gene>
    <name evidence="2" type="ORF">HMPREF1039_0207</name>
</gene>
<dbReference type="InterPro" id="IPR049516">
    <property type="entry name" value="FAD-depend_C"/>
</dbReference>
<keyword evidence="3" id="KW-1185">Reference proteome</keyword>
<dbReference type="Pfam" id="PF13450">
    <property type="entry name" value="NAD_binding_8"/>
    <property type="match status" value="1"/>
</dbReference>
<dbReference type="EMBL" id="AFIJ01000007">
    <property type="protein sequence ID" value="EGL42066.1"/>
    <property type="molecule type" value="Genomic_DNA"/>
</dbReference>
<protein>
    <submittedName>
        <fullName evidence="2">FAD dependent oxidoreductase</fullName>
    </submittedName>
</protein>
<dbReference type="Proteomes" id="UP000004018">
    <property type="component" value="Unassembled WGS sequence"/>
</dbReference>
<dbReference type="Gene3D" id="3.50.50.60">
    <property type="entry name" value="FAD/NAD(P)-binding domain"/>
    <property type="match status" value="2"/>
</dbReference>
<evidence type="ECO:0000313" key="3">
    <source>
        <dbReference type="Proteomes" id="UP000004018"/>
    </source>
</evidence>
<comment type="caution">
    <text evidence="2">The sequence shown here is derived from an EMBL/GenBank/DDBJ whole genome shotgun (WGS) entry which is preliminary data.</text>
</comment>
<dbReference type="PRINTS" id="PR00419">
    <property type="entry name" value="ADXRDTASE"/>
</dbReference>
<organism evidence="2 3">
    <name type="scientific">Megasphaera lornae</name>
    <dbReference type="NCBI Taxonomy" id="1000568"/>
    <lineage>
        <taxon>Bacteria</taxon>
        <taxon>Bacillati</taxon>
        <taxon>Bacillota</taxon>
        <taxon>Negativicutes</taxon>
        <taxon>Veillonellales</taxon>
        <taxon>Veillonellaceae</taxon>
        <taxon>Megasphaera</taxon>
    </lineage>
</organism>
<dbReference type="Gene3D" id="3.30.70.2700">
    <property type="match status" value="1"/>
</dbReference>
<dbReference type="PANTHER" id="PTHR42842:SF3">
    <property type="entry name" value="FAD_NAD(P)-BINDING OXIDOREDUCTASE FAMILY PROTEIN"/>
    <property type="match status" value="1"/>
</dbReference>
<dbReference type="Pfam" id="PF21688">
    <property type="entry name" value="FAD-depend_C"/>
    <property type="match status" value="1"/>
</dbReference>
<dbReference type="RefSeq" id="WP_007390527.1">
    <property type="nucleotide sequence ID" value="NZ_AFIJ01000007.1"/>
</dbReference>
<dbReference type="InterPro" id="IPR028348">
    <property type="entry name" value="FAD-binding_protein"/>
</dbReference>
<dbReference type="SUPFAM" id="SSF51905">
    <property type="entry name" value="FAD/NAD(P)-binding domain"/>
    <property type="match status" value="1"/>
</dbReference>
<reference evidence="2 3" key="1">
    <citation type="submission" date="2011-04" db="EMBL/GenBank/DDBJ databases">
        <authorList>
            <person name="Harkins D.M."/>
            <person name="Madupu R."/>
            <person name="Durkin A.S."/>
            <person name="Torralba M."/>
            <person name="Methe B."/>
            <person name="Sutton G.G."/>
            <person name="Nelson K.E."/>
        </authorList>
    </citation>
    <scope>NUCLEOTIDE SEQUENCE [LARGE SCALE GENOMIC DNA]</scope>
    <source>
        <strain evidence="2 3">UPII 199-6</strain>
    </source>
</reference>